<keyword evidence="2" id="KW-1185">Reference proteome</keyword>
<dbReference type="Proteomes" id="UP000002432">
    <property type="component" value="Chromosome"/>
</dbReference>
<dbReference type="eggNOG" id="COG3467">
    <property type="taxonomic scope" value="Bacteria"/>
</dbReference>
<dbReference type="KEGG" id="aba:Acid345_2785"/>
<dbReference type="AlphaFoldDB" id="Q1IMW4"/>
<accession>Q1IMW4</accession>
<evidence type="ECO:0008006" key="3">
    <source>
        <dbReference type="Google" id="ProtNLM"/>
    </source>
</evidence>
<organism evidence="1 2">
    <name type="scientific">Koribacter versatilis (strain Ellin345)</name>
    <dbReference type="NCBI Taxonomy" id="204669"/>
    <lineage>
        <taxon>Bacteria</taxon>
        <taxon>Pseudomonadati</taxon>
        <taxon>Acidobacteriota</taxon>
        <taxon>Terriglobia</taxon>
        <taxon>Terriglobales</taxon>
        <taxon>Candidatus Korobacteraceae</taxon>
        <taxon>Candidatus Korobacter</taxon>
    </lineage>
</organism>
<evidence type="ECO:0000313" key="1">
    <source>
        <dbReference type="EMBL" id="ABF41786.1"/>
    </source>
</evidence>
<dbReference type="InterPro" id="IPR024747">
    <property type="entry name" value="Pyridox_Oxase-rel"/>
</dbReference>
<proteinExistence type="predicted"/>
<reference evidence="1 2" key="1">
    <citation type="journal article" date="2009" name="Appl. Environ. Microbiol.">
        <title>Three genomes from the phylum Acidobacteria provide insight into the lifestyles of these microorganisms in soils.</title>
        <authorList>
            <person name="Ward N.L."/>
            <person name="Challacombe J.F."/>
            <person name="Janssen P.H."/>
            <person name="Henrissat B."/>
            <person name="Coutinho P.M."/>
            <person name="Wu M."/>
            <person name="Xie G."/>
            <person name="Haft D.H."/>
            <person name="Sait M."/>
            <person name="Badger J."/>
            <person name="Barabote R.D."/>
            <person name="Bradley B."/>
            <person name="Brettin T.S."/>
            <person name="Brinkac L.M."/>
            <person name="Bruce D."/>
            <person name="Creasy T."/>
            <person name="Daugherty S.C."/>
            <person name="Davidsen T.M."/>
            <person name="DeBoy R.T."/>
            <person name="Detter J.C."/>
            <person name="Dodson R.J."/>
            <person name="Durkin A.S."/>
            <person name="Ganapathy A."/>
            <person name="Gwinn-Giglio M."/>
            <person name="Han C.S."/>
            <person name="Khouri H."/>
            <person name="Kiss H."/>
            <person name="Kothari S.P."/>
            <person name="Madupu R."/>
            <person name="Nelson K.E."/>
            <person name="Nelson W.C."/>
            <person name="Paulsen I."/>
            <person name="Penn K."/>
            <person name="Ren Q."/>
            <person name="Rosovitz M.J."/>
            <person name="Selengut J.D."/>
            <person name="Shrivastava S."/>
            <person name="Sullivan S.A."/>
            <person name="Tapia R."/>
            <person name="Thompson L.S."/>
            <person name="Watkins K.L."/>
            <person name="Yang Q."/>
            <person name="Yu C."/>
            <person name="Zafar N."/>
            <person name="Zhou L."/>
            <person name="Kuske C.R."/>
        </authorList>
    </citation>
    <scope>NUCLEOTIDE SEQUENCE [LARGE SCALE GENOMIC DNA]</scope>
    <source>
        <strain evidence="1 2">Ellin345</strain>
    </source>
</reference>
<evidence type="ECO:0000313" key="2">
    <source>
        <dbReference type="Proteomes" id="UP000002432"/>
    </source>
</evidence>
<protein>
    <recommendedName>
        <fullName evidence="3">Pyridoxamine 5'-phosphate oxidase family protein</fullName>
    </recommendedName>
</protein>
<sequence>MSLNSERTTVRREPHRGVYDRETIHAILDAGFVCHMGFVHDGHPFVIPTSYWRIDNDLYVHGSSASRMLRNLAAGLEVCVTVTHIDGLVLARSAFNHSVNYRSVVVLGKGTPLETDEEKIAALRAFTERLAPGRWNEIRYPNAQELKATSVLKVPLTEASAKVRQGPPEDDADDYALSCWAGVVPFETVVGPAERDPKLREEISAPRYVEQYSGPRR</sequence>
<dbReference type="RefSeq" id="WP_011523587.1">
    <property type="nucleotide sequence ID" value="NC_008009.1"/>
</dbReference>
<dbReference type="OrthoDB" id="116031at2"/>
<dbReference type="HOGENOM" id="CLU_067890_0_1_0"/>
<dbReference type="Pfam" id="PF12900">
    <property type="entry name" value="Pyridox_ox_2"/>
    <property type="match status" value="1"/>
</dbReference>
<dbReference type="Gene3D" id="2.30.110.10">
    <property type="entry name" value="Electron Transport, Fmn-binding Protein, Chain A"/>
    <property type="match status" value="1"/>
</dbReference>
<dbReference type="PANTHER" id="PTHR34071">
    <property type="entry name" value="5-NITROIMIDAZOLE ANTIBIOTICS RESISTANCE PROTEIN, NIMA-FAMILY-RELATED PROTEIN-RELATED"/>
    <property type="match status" value="1"/>
</dbReference>
<dbReference type="STRING" id="204669.Acid345_2785"/>
<dbReference type="EnsemblBacteria" id="ABF41786">
    <property type="protein sequence ID" value="ABF41786"/>
    <property type="gene ID" value="Acid345_2785"/>
</dbReference>
<dbReference type="InterPro" id="IPR012349">
    <property type="entry name" value="Split_barrel_FMN-bd"/>
</dbReference>
<name>Q1IMW4_KORVE</name>
<gene>
    <name evidence="1" type="ordered locus">Acid345_2785</name>
</gene>
<dbReference type="EMBL" id="CP000360">
    <property type="protein sequence ID" value="ABF41786.1"/>
    <property type="molecule type" value="Genomic_DNA"/>
</dbReference>
<dbReference type="SUPFAM" id="SSF50475">
    <property type="entry name" value="FMN-binding split barrel"/>
    <property type="match status" value="1"/>
</dbReference>
<dbReference type="PANTHER" id="PTHR34071:SF2">
    <property type="entry name" value="FLAVIN-NUCLEOTIDE-BINDING PROTEIN"/>
    <property type="match status" value="1"/>
</dbReference>